<keyword evidence="3 8" id="KW-0813">Transport</keyword>
<comment type="caution">
    <text evidence="10">The sequence shown here is derived from an EMBL/GenBank/DDBJ whole genome shotgun (WGS) entry which is preliminary data.</text>
</comment>
<feature type="transmembrane region" description="Helical" evidence="8">
    <location>
        <begin position="224"/>
        <end position="246"/>
    </location>
</feature>
<dbReference type="InterPro" id="IPR035906">
    <property type="entry name" value="MetI-like_sf"/>
</dbReference>
<dbReference type="RefSeq" id="WP_310373419.1">
    <property type="nucleotide sequence ID" value="NZ_JAVDXT010000002.1"/>
</dbReference>
<evidence type="ECO:0000256" key="1">
    <source>
        <dbReference type="ARBA" id="ARBA00004651"/>
    </source>
</evidence>
<evidence type="ECO:0000313" key="10">
    <source>
        <dbReference type="EMBL" id="MDR7377775.1"/>
    </source>
</evidence>
<evidence type="ECO:0000256" key="8">
    <source>
        <dbReference type="RuleBase" id="RU363032"/>
    </source>
</evidence>
<dbReference type="Gene3D" id="1.10.3720.10">
    <property type="entry name" value="MetI-like"/>
    <property type="match status" value="1"/>
</dbReference>
<keyword evidence="4" id="KW-1003">Cell membrane</keyword>
<sequence>MKNLLQWTRLLPGARFVIGLPYLWLVVFFVVPFLILVRISVTDMGNGVDPFAPLITAADGVWHILLKYHNYLSIVGEQGDDGVMVWGQTIYIEAYITSVKYAFWTTVLCLLIGYPFAYFIARAKASRQPALLMLVMLPFWTSFLLRVYAWKGILADQGVLNNLLMWAGITHEPIQMLYTDVSMLVGMTYVYCPFMILPLYANLVKMDFRLLEAAHDLGASPWHAFWLITVPLSKAGIIAGSMLVFIPSVGEFVIPSLLGGAENLMIGRVVWDEMFSSNNWPRASALAIVMILFILVPMAIYNRYSDAANAPKEA</sequence>
<evidence type="ECO:0000256" key="6">
    <source>
        <dbReference type="ARBA" id="ARBA00022989"/>
    </source>
</evidence>
<feature type="transmembrane region" description="Helical" evidence="8">
    <location>
        <begin position="283"/>
        <end position="301"/>
    </location>
</feature>
<dbReference type="PANTHER" id="PTHR42929:SF3">
    <property type="entry name" value="PUTRESCINE TRANSPORT SYSTEM PERMEASE PROTEIN POTH"/>
    <property type="match status" value="1"/>
</dbReference>
<keyword evidence="11" id="KW-1185">Reference proteome</keyword>
<evidence type="ECO:0000256" key="7">
    <source>
        <dbReference type="ARBA" id="ARBA00023136"/>
    </source>
</evidence>
<feature type="transmembrane region" description="Helical" evidence="8">
    <location>
        <begin position="101"/>
        <end position="121"/>
    </location>
</feature>
<dbReference type="EMBL" id="JAVDXT010000002">
    <property type="protein sequence ID" value="MDR7377775.1"/>
    <property type="molecule type" value="Genomic_DNA"/>
</dbReference>
<feature type="transmembrane region" description="Helical" evidence="8">
    <location>
        <begin position="21"/>
        <end position="41"/>
    </location>
</feature>
<evidence type="ECO:0000313" key="11">
    <source>
        <dbReference type="Proteomes" id="UP001180487"/>
    </source>
</evidence>
<organism evidence="10 11">
    <name type="scientific">Rhodoferax ferrireducens</name>
    <dbReference type="NCBI Taxonomy" id="192843"/>
    <lineage>
        <taxon>Bacteria</taxon>
        <taxon>Pseudomonadati</taxon>
        <taxon>Pseudomonadota</taxon>
        <taxon>Betaproteobacteria</taxon>
        <taxon>Burkholderiales</taxon>
        <taxon>Comamonadaceae</taxon>
        <taxon>Rhodoferax</taxon>
    </lineage>
</organism>
<keyword evidence="7 8" id="KW-0472">Membrane</keyword>
<evidence type="ECO:0000256" key="2">
    <source>
        <dbReference type="ARBA" id="ARBA00007069"/>
    </source>
</evidence>
<feature type="domain" description="ABC transmembrane type-1" evidence="9">
    <location>
        <begin position="95"/>
        <end position="301"/>
    </location>
</feature>
<dbReference type="Pfam" id="PF00528">
    <property type="entry name" value="BPD_transp_1"/>
    <property type="match status" value="1"/>
</dbReference>
<feature type="transmembrane region" description="Helical" evidence="8">
    <location>
        <begin position="181"/>
        <end position="203"/>
    </location>
</feature>
<protein>
    <submittedName>
        <fullName evidence="10">Putrescine transport system permease protein</fullName>
    </submittedName>
</protein>
<dbReference type="Proteomes" id="UP001180487">
    <property type="component" value="Unassembled WGS sequence"/>
</dbReference>
<dbReference type="PANTHER" id="PTHR42929">
    <property type="entry name" value="INNER MEMBRANE ABC TRANSPORTER PERMEASE PROTEIN YDCU-RELATED-RELATED"/>
    <property type="match status" value="1"/>
</dbReference>
<evidence type="ECO:0000256" key="5">
    <source>
        <dbReference type="ARBA" id="ARBA00022692"/>
    </source>
</evidence>
<keyword evidence="6 8" id="KW-1133">Transmembrane helix</keyword>
<dbReference type="SUPFAM" id="SSF161098">
    <property type="entry name" value="MetI-like"/>
    <property type="match status" value="1"/>
</dbReference>
<evidence type="ECO:0000256" key="3">
    <source>
        <dbReference type="ARBA" id="ARBA00022448"/>
    </source>
</evidence>
<dbReference type="InterPro" id="IPR000515">
    <property type="entry name" value="MetI-like"/>
</dbReference>
<gene>
    <name evidence="10" type="ORF">J2X19_002454</name>
</gene>
<proteinExistence type="inferred from homology"/>
<reference evidence="10 11" key="1">
    <citation type="submission" date="2023-07" db="EMBL/GenBank/DDBJ databases">
        <title>Sorghum-associated microbial communities from plants grown in Nebraska, USA.</title>
        <authorList>
            <person name="Schachtman D."/>
        </authorList>
    </citation>
    <scope>NUCLEOTIDE SEQUENCE [LARGE SCALE GENOMIC DNA]</scope>
    <source>
        <strain evidence="10 11">BE313</strain>
    </source>
</reference>
<name>A0ABU2C8W0_9BURK</name>
<comment type="subcellular location">
    <subcellularLocation>
        <location evidence="1 8">Cell membrane</location>
        <topology evidence="1 8">Multi-pass membrane protein</topology>
    </subcellularLocation>
</comment>
<accession>A0ABU2C8W0</accession>
<evidence type="ECO:0000256" key="4">
    <source>
        <dbReference type="ARBA" id="ARBA00022475"/>
    </source>
</evidence>
<comment type="similarity">
    <text evidence="2">Belongs to the binding-protein-dependent transport system permease family. CysTW subfamily.</text>
</comment>
<feature type="transmembrane region" description="Helical" evidence="8">
    <location>
        <begin position="130"/>
        <end position="149"/>
    </location>
</feature>
<keyword evidence="5 8" id="KW-0812">Transmembrane</keyword>
<evidence type="ECO:0000259" key="9">
    <source>
        <dbReference type="PROSITE" id="PS50928"/>
    </source>
</evidence>
<dbReference type="PROSITE" id="PS50928">
    <property type="entry name" value="ABC_TM1"/>
    <property type="match status" value="1"/>
</dbReference>
<dbReference type="CDD" id="cd06261">
    <property type="entry name" value="TM_PBP2"/>
    <property type="match status" value="1"/>
</dbReference>